<dbReference type="AlphaFoldDB" id="A0A7Y8VQA1"/>
<dbReference type="Pfam" id="PF13443">
    <property type="entry name" value="HTH_26"/>
    <property type="match status" value="1"/>
</dbReference>
<dbReference type="InterPro" id="IPR010982">
    <property type="entry name" value="Lambda_DNA-bd_dom_sf"/>
</dbReference>
<dbReference type="GO" id="GO:0003677">
    <property type="term" value="F:DNA binding"/>
    <property type="evidence" value="ECO:0007669"/>
    <property type="project" value="InterPro"/>
</dbReference>
<feature type="domain" description="HTH cro/C1-type" evidence="1">
    <location>
        <begin position="13"/>
        <end position="62"/>
    </location>
</feature>
<protein>
    <submittedName>
        <fullName evidence="2">Helix-turn-helix domain-containing protein</fullName>
    </submittedName>
</protein>
<dbReference type="PROSITE" id="PS50943">
    <property type="entry name" value="HTH_CROC1"/>
    <property type="match status" value="1"/>
</dbReference>
<dbReference type="SMART" id="SM00530">
    <property type="entry name" value="HTH_XRE"/>
    <property type="match status" value="1"/>
</dbReference>
<dbReference type="PANTHER" id="PTHR37301:SF1">
    <property type="entry name" value="DNA-BINDING PROTEIN"/>
    <property type="match status" value="1"/>
</dbReference>
<accession>A0A7Y8VQA1</accession>
<name>A0A7Y8VQA1_9FIRM</name>
<evidence type="ECO:0000313" key="2">
    <source>
        <dbReference type="EMBL" id="NWO22679.1"/>
    </source>
</evidence>
<gene>
    <name evidence="2" type="ORF">HW270_01050</name>
</gene>
<comment type="caution">
    <text evidence="2">The sequence shown here is derived from an EMBL/GenBank/DDBJ whole genome shotgun (WGS) entry which is preliminary data.</text>
</comment>
<sequence>MSIKINLDSVLASRNVTIRELSEAIDITPANISILKNNRARAIRFTTLDKMCNYLKCSPGDIIVYEKD</sequence>
<dbReference type="PANTHER" id="PTHR37301">
    <property type="entry name" value="DNA-BINDING PROTEIN-RELATED"/>
    <property type="match status" value="1"/>
</dbReference>
<proteinExistence type="predicted"/>
<dbReference type="Gene3D" id="1.10.260.40">
    <property type="entry name" value="lambda repressor-like DNA-binding domains"/>
    <property type="match status" value="1"/>
</dbReference>
<evidence type="ECO:0000313" key="3">
    <source>
        <dbReference type="Proteomes" id="UP000526307"/>
    </source>
</evidence>
<dbReference type="SUPFAM" id="SSF47413">
    <property type="entry name" value="lambda repressor-like DNA-binding domains"/>
    <property type="match status" value="1"/>
</dbReference>
<dbReference type="Proteomes" id="UP000526307">
    <property type="component" value="Unassembled WGS sequence"/>
</dbReference>
<reference evidence="2 3" key="1">
    <citation type="submission" date="2020-06" db="EMBL/GenBank/DDBJ databases">
        <title>Mogibacterium timidum strain W9173 genomic sequence.</title>
        <authorList>
            <person name="Wade W.G."/>
            <person name="Johnston C.D."/>
            <person name="Chen T."/>
            <person name="Dewhirst F.E."/>
        </authorList>
    </citation>
    <scope>NUCLEOTIDE SEQUENCE [LARGE SCALE GENOMIC DNA]</scope>
    <source>
        <strain evidence="2 3">W9173</strain>
    </source>
</reference>
<dbReference type="EMBL" id="JABXYR010000001">
    <property type="protein sequence ID" value="NWO22679.1"/>
    <property type="molecule type" value="Genomic_DNA"/>
</dbReference>
<dbReference type="RefSeq" id="WP_036380479.1">
    <property type="nucleotide sequence ID" value="NZ_CALIBD010000021.1"/>
</dbReference>
<evidence type="ECO:0000259" key="1">
    <source>
        <dbReference type="PROSITE" id="PS50943"/>
    </source>
</evidence>
<keyword evidence="3" id="KW-1185">Reference proteome</keyword>
<organism evidence="2 3">
    <name type="scientific">Mogibacterium timidum</name>
    <dbReference type="NCBI Taxonomy" id="35519"/>
    <lineage>
        <taxon>Bacteria</taxon>
        <taxon>Bacillati</taxon>
        <taxon>Bacillota</taxon>
        <taxon>Clostridia</taxon>
        <taxon>Peptostreptococcales</taxon>
        <taxon>Anaerovoracaceae</taxon>
        <taxon>Mogibacterium</taxon>
    </lineage>
</organism>
<dbReference type="InterPro" id="IPR001387">
    <property type="entry name" value="Cro/C1-type_HTH"/>
</dbReference>